<reference evidence="1" key="2">
    <citation type="journal article" date="2021" name="PeerJ">
        <title>Extensive microbial diversity within the chicken gut microbiome revealed by metagenomics and culture.</title>
        <authorList>
            <person name="Gilroy R."/>
            <person name="Ravi A."/>
            <person name="Getino M."/>
            <person name="Pursley I."/>
            <person name="Horton D.L."/>
            <person name="Alikhan N.F."/>
            <person name="Baker D."/>
            <person name="Gharbi K."/>
            <person name="Hall N."/>
            <person name="Watson M."/>
            <person name="Adriaenssens E.M."/>
            <person name="Foster-Nyarko E."/>
            <person name="Jarju S."/>
            <person name="Secka A."/>
            <person name="Antonio M."/>
            <person name="Oren A."/>
            <person name="Chaudhuri R.R."/>
            <person name="La Ragione R."/>
            <person name="Hildebrand F."/>
            <person name="Pallen M.J."/>
        </authorList>
    </citation>
    <scope>NUCLEOTIDE SEQUENCE</scope>
    <source>
        <strain evidence="1">CHK190-19873</strain>
    </source>
</reference>
<gene>
    <name evidence="1" type="ORF">IAB44_13605</name>
</gene>
<name>A0A9D1EV82_9FIRM</name>
<reference evidence="1" key="1">
    <citation type="submission" date="2020-10" db="EMBL/GenBank/DDBJ databases">
        <authorList>
            <person name="Gilroy R."/>
        </authorList>
    </citation>
    <scope>NUCLEOTIDE SEQUENCE</scope>
    <source>
        <strain evidence="1">CHK190-19873</strain>
    </source>
</reference>
<evidence type="ECO:0000313" key="1">
    <source>
        <dbReference type="EMBL" id="HIS32558.1"/>
    </source>
</evidence>
<dbReference type="AlphaFoldDB" id="A0A9D1EV82"/>
<accession>A0A9D1EV82</accession>
<evidence type="ECO:0000313" key="2">
    <source>
        <dbReference type="Proteomes" id="UP000823935"/>
    </source>
</evidence>
<protein>
    <submittedName>
        <fullName evidence="1">Uncharacterized protein</fullName>
    </submittedName>
</protein>
<sequence>MRKNEDIYCNMCGKKINREKELFTEEIFHAEKEWGYFSDKDGECHSFDLCEKCFDRLELKFKIPADVWETTTLI</sequence>
<dbReference type="EMBL" id="DVIQ01000088">
    <property type="protein sequence ID" value="HIS32558.1"/>
    <property type="molecule type" value="Genomic_DNA"/>
</dbReference>
<organism evidence="1 2">
    <name type="scientific">Candidatus Limivivens intestinipullorum</name>
    <dbReference type="NCBI Taxonomy" id="2840858"/>
    <lineage>
        <taxon>Bacteria</taxon>
        <taxon>Bacillati</taxon>
        <taxon>Bacillota</taxon>
        <taxon>Clostridia</taxon>
        <taxon>Lachnospirales</taxon>
        <taxon>Lachnospiraceae</taxon>
        <taxon>Lachnospiraceae incertae sedis</taxon>
        <taxon>Candidatus Limivivens</taxon>
    </lineage>
</organism>
<proteinExistence type="predicted"/>
<dbReference type="Proteomes" id="UP000823935">
    <property type="component" value="Unassembled WGS sequence"/>
</dbReference>
<comment type="caution">
    <text evidence="1">The sequence shown here is derived from an EMBL/GenBank/DDBJ whole genome shotgun (WGS) entry which is preliminary data.</text>
</comment>